<feature type="domain" description="LysM" evidence="2">
    <location>
        <begin position="164"/>
        <end position="210"/>
    </location>
</feature>
<dbReference type="CDD" id="cd00118">
    <property type="entry name" value="LysM"/>
    <property type="match status" value="2"/>
</dbReference>
<dbReference type="PANTHER" id="PTHR33734">
    <property type="entry name" value="LYSM DOMAIN-CONTAINING GPI-ANCHORED PROTEIN 2"/>
    <property type="match status" value="1"/>
</dbReference>
<organism evidence="3 4">
    <name type="scientific">Anaerolinea thermophila</name>
    <dbReference type="NCBI Taxonomy" id="167964"/>
    <lineage>
        <taxon>Bacteria</taxon>
        <taxon>Bacillati</taxon>
        <taxon>Chloroflexota</taxon>
        <taxon>Anaerolineae</taxon>
        <taxon>Anaerolineales</taxon>
        <taxon>Anaerolineaceae</taxon>
        <taxon>Anaerolinea</taxon>
    </lineage>
</organism>
<dbReference type="PATRIC" id="fig|167964.4.peg.1486"/>
<dbReference type="SUPFAM" id="SSF54106">
    <property type="entry name" value="LysM domain"/>
    <property type="match status" value="2"/>
</dbReference>
<protein>
    <recommendedName>
        <fullName evidence="2">LysM domain-containing protein</fullName>
    </recommendedName>
</protein>
<accession>A0A117LGT9</accession>
<keyword evidence="1" id="KW-1133">Transmembrane helix</keyword>
<dbReference type="Pfam" id="PF01476">
    <property type="entry name" value="LysM"/>
    <property type="match status" value="2"/>
</dbReference>
<sequence>MLNKNQKSNMMGGGNGKKRSLLTVLTILAIILVILGIVMIVLWLSGGGFSGSLFAKKPTPTSTLPPTPVMSVTPSLIPTETLTPEPTITPTPSGPFEYEVEENDSCWSIAEEFDVDFMTLLAINNFENGECPIIPGQKILVPAPGQTLPTPTNIPSDLPLGTQITYTIQTGDTLALIASKFNTTIEDILRLNTDVIEDQDNIPVGIEITIRVNLVTPTPTFAPTSTLAS</sequence>
<dbReference type="AlphaFoldDB" id="A0A117LGT9"/>
<dbReference type="EMBL" id="LGFU01000026">
    <property type="protein sequence ID" value="KUK46468.1"/>
    <property type="molecule type" value="Genomic_DNA"/>
</dbReference>
<dbReference type="PROSITE" id="PS51782">
    <property type="entry name" value="LYSM"/>
    <property type="match status" value="2"/>
</dbReference>
<comment type="caution">
    <text evidence="3">The sequence shown here is derived from an EMBL/GenBank/DDBJ whole genome shotgun (WGS) entry which is preliminary data.</text>
</comment>
<proteinExistence type="predicted"/>
<dbReference type="Gene3D" id="3.10.350.10">
    <property type="entry name" value="LysM domain"/>
    <property type="match status" value="2"/>
</dbReference>
<dbReference type="Proteomes" id="UP000064249">
    <property type="component" value="Unassembled WGS sequence"/>
</dbReference>
<evidence type="ECO:0000259" key="2">
    <source>
        <dbReference type="PROSITE" id="PS51782"/>
    </source>
</evidence>
<evidence type="ECO:0000313" key="3">
    <source>
        <dbReference type="EMBL" id="KUK46468.1"/>
    </source>
</evidence>
<feature type="domain" description="LysM" evidence="2">
    <location>
        <begin position="96"/>
        <end position="141"/>
    </location>
</feature>
<keyword evidence="1" id="KW-0472">Membrane</keyword>
<keyword evidence="1" id="KW-0812">Transmembrane</keyword>
<dbReference type="InterPro" id="IPR036779">
    <property type="entry name" value="LysM_dom_sf"/>
</dbReference>
<evidence type="ECO:0000256" key="1">
    <source>
        <dbReference type="SAM" id="Phobius"/>
    </source>
</evidence>
<name>A0A117LGT9_9CHLR</name>
<dbReference type="SMART" id="SM00257">
    <property type="entry name" value="LysM"/>
    <property type="match status" value="2"/>
</dbReference>
<reference evidence="3 4" key="1">
    <citation type="journal article" date="2015" name="MBio">
        <title>Genome-Resolved Metagenomic Analysis Reveals Roles for Candidate Phyla and Other Microbial Community Members in Biogeochemical Transformations in Oil Reservoirs.</title>
        <authorList>
            <person name="Hu P."/>
            <person name="Tom L."/>
            <person name="Singh A."/>
            <person name="Thomas B.C."/>
            <person name="Baker B.J."/>
            <person name="Piceno Y.M."/>
            <person name="Andersen G.L."/>
            <person name="Banfield J.F."/>
        </authorList>
    </citation>
    <scope>NUCLEOTIDE SEQUENCE [LARGE SCALE GENOMIC DNA]</scope>
    <source>
        <strain evidence="3">46_16</strain>
    </source>
</reference>
<dbReference type="PANTHER" id="PTHR33734:SF22">
    <property type="entry name" value="MEMBRANE-BOUND LYTIC MUREIN TRANSGLYCOSYLASE D"/>
    <property type="match status" value="1"/>
</dbReference>
<feature type="transmembrane region" description="Helical" evidence="1">
    <location>
        <begin position="21"/>
        <end position="44"/>
    </location>
</feature>
<gene>
    <name evidence="3" type="ORF">XD73_0663</name>
</gene>
<evidence type="ECO:0000313" key="4">
    <source>
        <dbReference type="Proteomes" id="UP000064249"/>
    </source>
</evidence>
<dbReference type="InterPro" id="IPR018392">
    <property type="entry name" value="LysM"/>
</dbReference>